<evidence type="ECO:0000313" key="2">
    <source>
        <dbReference type="EMBL" id="MEI5993709.1"/>
    </source>
</evidence>
<dbReference type="CDD" id="cd06553">
    <property type="entry name" value="ASCH_Ef3133_like"/>
    <property type="match status" value="1"/>
</dbReference>
<dbReference type="Proteomes" id="UP000195139">
    <property type="component" value="Unassembled WGS sequence"/>
</dbReference>
<dbReference type="InterPro" id="IPR009326">
    <property type="entry name" value="DUF984"/>
</dbReference>
<proteinExistence type="predicted"/>
<accession>A0A242CCH5</accession>
<dbReference type="SUPFAM" id="SSF88697">
    <property type="entry name" value="PUA domain-like"/>
    <property type="match status" value="1"/>
</dbReference>
<reference evidence="2 4" key="2">
    <citation type="submission" date="2018-07" db="EMBL/GenBank/DDBJ databases">
        <title>The Genome Sequence of Enterococcus sp. DIV0659b.</title>
        <authorList>
            <consortium name="The Broad Institute Genomics Platform"/>
            <consortium name="The Broad Institute Genomic Center for Infectious Diseases"/>
            <person name="Earl A."/>
            <person name="Manson A."/>
            <person name="Schwartman J."/>
            <person name="Gilmore M."/>
            <person name="Abouelleil A."/>
            <person name="Cao P."/>
            <person name="Chapman S."/>
            <person name="Cusick C."/>
            <person name="Shea T."/>
            <person name="Young S."/>
            <person name="Neafsey D."/>
            <person name="Nusbaum C."/>
            <person name="Birren B."/>
        </authorList>
    </citation>
    <scope>NUCLEOTIDE SEQUENCE [LARGE SCALE GENOMIC DNA]</scope>
    <source>
        <strain evidence="2 4">4G2_DIV0659</strain>
    </source>
</reference>
<dbReference type="EMBL" id="NGLE01000003">
    <property type="protein sequence ID" value="OTO07911.1"/>
    <property type="molecule type" value="Genomic_DNA"/>
</dbReference>
<feature type="domain" description="ASCH" evidence="1">
    <location>
        <begin position="26"/>
        <end position="151"/>
    </location>
</feature>
<dbReference type="EMBL" id="NGLE02000001">
    <property type="protein sequence ID" value="MEI5993709.1"/>
    <property type="molecule type" value="Genomic_DNA"/>
</dbReference>
<reference evidence="3" key="1">
    <citation type="submission" date="2017-05" db="EMBL/GenBank/DDBJ databases">
        <title>The Genome Sequence of Enterococcus sp. 4G2_DIV0659.</title>
        <authorList>
            <consortium name="The Broad Institute Genomics Platform"/>
            <consortium name="The Broad Institute Genomic Center for Infectious Diseases"/>
            <person name="Earl A."/>
            <person name="Manson A."/>
            <person name="Schwartman J."/>
            <person name="Gilmore M."/>
            <person name="Abouelleil A."/>
            <person name="Cao P."/>
            <person name="Chapman S."/>
            <person name="Cusick C."/>
            <person name="Shea T."/>
            <person name="Young S."/>
            <person name="Neafsey D."/>
            <person name="Nusbaum C."/>
            <person name="Birren B."/>
        </authorList>
    </citation>
    <scope>NUCLEOTIDE SEQUENCE [LARGE SCALE GENOMIC DNA]</scope>
    <source>
        <strain evidence="3">4G2_DIV0659</strain>
    </source>
</reference>
<protein>
    <recommendedName>
        <fullName evidence="1">ASCH domain-containing protein</fullName>
    </recommendedName>
</protein>
<dbReference type="AlphaFoldDB" id="A0A242CCH5"/>
<gene>
    <name evidence="2" type="ORF">A5880_001256</name>
    <name evidence="3" type="ORF">A5880_002181</name>
</gene>
<dbReference type="PIRSF" id="PIRSF021320">
    <property type="entry name" value="DUF984"/>
    <property type="match status" value="1"/>
</dbReference>
<dbReference type="InterPro" id="IPR007374">
    <property type="entry name" value="ASCH_domain"/>
</dbReference>
<organism evidence="3">
    <name type="scientific">Candidatus Enterococcus mansonii</name>
    <dbReference type="NCBI Taxonomy" id="1834181"/>
    <lineage>
        <taxon>Bacteria</taxon>
        <taxon>Bacillati</taxon>
        <taxon>Bacillota</taxon>
        <taxon>Bacilli</taxon>
        <taxon>Lactobacillales</taxon>
        <taxon>Enterococcaceae</taxon>
        <taxon>Enterococcus</taxon>
    </lineage>
</organism>
<name>A0A242CCH5_9ENTE</name>
<dbReference type="Pfam" id="PF04266">
    <property type="entry name" value="ASCH"/>
    <property type="match status" value="1"/>
</dbReference>
<dbReference type="RefSeq" id="WP_086331061.1">
    <property type="nucleotide sequence ID" value="NZ_NGLE02000001.1"/>
</dbReference>
<comment type="caution">
    <text evidence="3">The sequence shown here is derived from an EMBL/GenBank/DDBJ whole genome shotgun (WGS) entry which is preliminary data.</text>
</comment>
<dbReference type="OrthoDB" id="9807542at2"/>
<dbReference type="PANTHER" id="PTHR39203">
    <property type="entry name" value="CYTOPLASMIC PROTEIN-RELATED"/>
    <property type="match status" value="1"/>
</dbReference>
<dbReference type="STRING" id="1834181.A5880_002181"/>
<dbReference type="InterPro" id="IPR015947">
    <property type="entry name" value="PUA-like_sf"/>
</dbReference>
<sequence>MNQSAISLWERFKKEQSMTHDKYGVWAFGNSPEMADELLAHVLSGEKTGTSSLHLLYKRAFENEKLPEVGDYSIILDGEEQAQAIICTKVVDILPYSDISEVHGYLEGEGARTLAYWRSVHQPFFEQELAKYQVPFSEELLVVYELFELVFKN</sequence>
<evidence type="ECO:0000259" key="1">
    <source>
        <dbReference type="SMART" id="SM01022"/>
    </source>
</evidence>
<keyword evidence="4" id="KW-1185">Reference proteome</keyword>
<evidence type="ECO:0000313" key="3">
    <source>
        <dbReference type="EMBL" id="OTO07911.1"/>
    </source>
</evidence>
<evidence type="ECO:0000313" key="4">
    <source>
        <dbReference type="Proteomes" id="UP000195139"/>
    </source>
</evidence>
<dbReference type="Gene3D" id="3.10.400.10">
    <property type="entry name" value="Sulfate adenylyltransferase"/>
    <property type="match status" value="1"/>
</dbReference>
<dbReference type="PANTHER" id="PTHR39203:SF1">
    <property type="entry name" value="CYTOPLASMIC PROTEIN"/>
    <property type="match status" value="1"/>
</dbReference>
<dbReference type="SMART" id="SM01022">
    <property type="entry name" value="ASCH"/>
    <property type="match status" value="1"/>
</dbReference>